<dbReference type="EMBL" id="VNHS01000006">
    <property type="protein sequence ID" value="TYP73881.1"/>
    <property type="molecule type" value="Genomic_DNA"/>
</dbReference>
<reference evidence="1 2" key="1">
    <citation type="submission" date="2019-07" db="EMBL/GenBank/DDBJ databases">
        <title>Genomic Encyclopedia of Type Strains, Phase III (KMG-III): the genomes of soil and plant-associated and newly described type strains.</title>
        <authorList>
            <person name="Whitman W."/>
        </authorList>
    </citation>
    <scope>NUCLEOTIDE SEQUENCE [LARGE SCALE GENOMIC DNA]</scope>
    <source>
        <strain evidence="1 2">BL24</strain>
    </source>
</reference>
<sequence length="304" mass="35628">MYLFPKMLDQYQVQLTRMLESERYGEAKSLLRFLMQCQGEDKRHYEEWSNLLSWLEMAFPGPDSGYGALQGDAWQEGEAEEETEDSFRRQTITPVQQDKAYVEQVLYIMQHHPVVDQQILALERAVHLEHPDVDETIINWLTKQELHPALQFKALQCLRRRGVTGRVMLERLGETVEVEIERTPLSMEDFPDVAARIVERVESVTEVMDSTMPHFARELWKETLQCLYGTSAYERMAADDDETVDCYAGALHQTLELSLYGRSEDDQVRDTYGITDTLRFRYEQACRTLRHASHFHRGRDWNEP</sequence>
<protein>
    <submittedName>
        <fullName evidence="1">Uncharacterized protein</fullName>
    </submittedName>
</protein>
<comment type="caution">
    <text evidence="1">The sequence shown here is derived from an EMBL/GenBank/DDBJ whole genome shotgun (WGS) entry which is preliminary data.</text>
</comment>
<keyword evidence="2" id="KW-1185">Reference proteome</keyword>
<evidence type="ECO:0000313" key="2">
    <source>
        <dbReference type="Proteomes" id="UP000323257"/>
    </source>
</evidence>
<gene>
    <name evidence="1" type="ORF">BCM02_106158</name>
</gene>
<name>A0A5S5C384_9BACL</name>
<organism evidence="1 2">
    <name type="scientific">Paenibacillus methanolicus</name>
    <dbReference type="NCBI Taxonomy" id="582686"/>
    <lineage>
        <taxon>Bacteria</taxon>
        <taxon>Bacillati</taxon>
        <taxon>Bacillota</taxon>
        <taxon>Bacilli</taxon>
        <taxon>Bacillales</taxon>
        <taxon>Paenibacillaceae</taxon>
        <taxon>Paenibacillus</taxon>
    </lineage>
</organism>
<dbReference type="Proteomes" id="UP000323257">
    <property type="component" value="Unassembled WGS sequence"/>
</dbReference>
<accession>A0A5S5C384</accession>
<dbReference type="AlphaFoldDB" id="A0A5S5C384"/>
<evidence type="ECO:0000313" key="1">
    <source>
        <dbReference type="EMBL" id="TYP73881.1"/>
    </source>
</evidence>
<proteinExistence type="predicted"/>